<sequence length="243" mass="27065">MTEMKNTYLIYGVSKGLGKAILKFLPDKNDKVFGISRTKPSYPEATDNNNVCIQADLSNSKQAVATIKDVIGAEKIDYLIYNVGIWEKTAFTSDYDFEQLDDHEIEEIISTNITSSILSIKSLLPNLRLSKNGKIIIIGSTLGLENHNKKEVVFSVTKFAVRGIIHSLRTYLREHSIGVTAINLGDLATEYEYEEGIEIVTEKHKGELIPLADVIHALKFVINTSNAACVKEINMPSMKDLDL</sequence>
<dbReference type="PANTHER" id="PTHR43976">
    <property type="entry name" value="SHORT CHAIN DEHYDROGENASE"/>
    <property type="match status" value="1"/>
</dbReference>
<evidence type="ECO:0000313" key="4">
    <source>
        <dbReference type="Proteomes" id="UP000184108"/>
    </source>
</evidence>
<dbReference type="PANTHER" id="PTHR43976:SF16">
    <property type="entry name" value="SHORT-CHAIN DEHYDROGENASE_REDUCTASE FAMILY PROTEIN"/>
    <property type="match status" value="1"/>
</dbReference>
<dbReference type="Gene3D" id="3.40.50.720">
    <property type="entry name" value="NAD(P)-binding Rossmann-like Domain"/>
    <property type="match status" value="1"/>
</dbReference>
<proteinExistence type="inferred from homology"/>
<protein>
    <submittedName>
        <fullName evidence="3">Short-chain dehydrogenase</fullName>
    </submittedName>
</protein>
<dbReference type="CDD" id="cd05233">
    <property type="entry name" value="SDR_c"/>
    <property type="match status" value="1"/>
</dbReference>
<dbReference type="Pfam" id="PF00106">
    <property type="entry name" value="adh_short"/>
    <property type="match status" value="1"/>
</dbReference>
<organism evidence="3 4">
    <name type="scientific">Chryseobacterium vrystaatense</name>
    <dbReference type="NCBI Taxonomy" id="307480"/>
    <lineage>
        <taxon>Bacteria</taxon>
        <taxon>Pseudomonadati</taxon>
        <taxon>Bacteroidota</taxon>
        <taxon>Flavobacteriia</taxon>
        <taxon>Flavobacteriales</taxon>
        <taxon>Weeksellaceae</taxon>
        <taxon>Chryseobacterium group</taxon>
        <taxon>Chryseobacterium</taxon>
    </lineage>
</organism>
<dbReference type="InterPro" id="IPR051911">
    <property type="entry name" value="SDR_oxidoreductase"/>
</dbReference>
<dbReference type="GO" id="GO:0016491">
    <property type="term" value="F:oxidoreductase activity"/>
    <property type="evidence" value="ECO:0007669"/>
    <property type="project" value="UniProtKB-KW"/>
</dbReference>
<keyword evidence="2" id="KW-0560">Oxidoreductase</keyword>
<name>A0A1M5DSV2_9FLAO</name>
<evidence type="ECO:0000313" key="3">
    <source>
        <dbReference type="EMBL" id="SHF69921.1"/>
    </source>
</evidence>
<evidence type="ECO:0000256" key="1">
    <source>
        <dbReference type="ARBA" id="ARBA00006484"/>
    </source>
</evidence>
<dbReference type="PRINTS" id="PR00081">
    <property type="entry name" value="GDHRDH"/>
</dbReference>
<accession>A0A1M5DSV2</accession>
<dbReference type="EMBL" id="FQVE01000003">
    <property type="protein sequence ID" value="SHF69921.1"/>
    <property type="molecule type" value="Genomic_DNA"/>
</dbReference>
<gene>
    <name evidence="3" type="ORF">SAMN02787073_2702</name>
</gene>
<dbReference type="InterPro" id="IPR036291">
    <property type="entry name" value="NAD(P)-bd_dom_sf"/>
</dbReference>
<comment type="similarity">
    <text evidence="1">Belongs to the short-chain dehydrogenases/reductases (SDR) family.</text>
</comment>
<reference evidence="4" key="1">
    <citation type="submission" date="2016-11" db="EMBL/GenBank/DDBJ databases">
        <authorList>
            <person name="Varghese N."/>
            <person name="Submissions S."/>
        </authorList>
    </citation>
    <scope>NUCLEOTIDE SEQUENCE [LARGE SCALE GENOMIC DNA]</scope>
    <source>
        <strain evidence="4">YR203</strain>
    </source>
</reference>
<dbReference type="AlphaFoldDB" id="A0A1M5DSV2"/>
<evidence type="ECO:0000256" key="2">
    <source>
        <dbReference type="ARBA" id="ARBA00023002"/>
    </source>
</evidence>
<dbReference type="SUPFAM" id="SSF51735">
    <property type="entry name" value="NAD(P)-binding Rossmann-fold domains"/>
    <property type="match status" value="1"/>
</dbReference>
<dbReference type="InterPro" id="IPR002347">
    <property type="entry name" value="SDR_fam"/>
</dbReference>
<dbReference type="Proteomes" id="UP000184108">
    <property type="component" value="Unassembled WGS sequence"/>
</dbReference>